<comment type="caution">
    <text evidence="1">The sequence shown here is derived from an EMBL/GenBank/DDBJ whole genome shotgun (WGS) entry which is preliminary data.</text>
</comment>
<accession>A0ABT8M1W0</accession>
<dbReference type="RefSeq" id="WP_301676471.1">
    <property type="nucleotide sequence ID" value="NZ_VCYI01000002.1"/>
</dbReference>
<gene>
    <name evidence="1" type="ORF">FGW20_02185</name>
</gene>
<name>A0ABT8M1W0_9EURY</name>
<organism evidence="1 2">
    <name type="scientific">Methanoculleus methanifontis</name>
    <dbReference type="NCBI Taxonomy" id="2584086"/>
    <lineage>
        <taxon>Archaea</taxon>
        <taxon>Methanobacteriati</taxon>
        <taxon>Methanobacteriota</taxon>
        <taxon>Stenosarchaea group</taxon>
        <taxon>Methanomicrobia</taxon>
        <taxon>Methanomicrobiales</taxon>
        <taxon>Methanomicrobiaceae</taxon>
        <taxon>Methanoculleus</taxon>
    </lineage>
</organism>
<evidence type="ECO:0000313" key="1">
    <source>
        <dbReference type="EMBL" id="MDN7011871.1"/>
    </source>
</evidence>
<reference evidence="1" key="1">
    <citation type="submission" date="2019-05" db="EMBL/GenBank/DDBJ databases">
        <title>Isolation and characterization of methanogens from the cold seep sediment at Four-Way Closure Ridge.</title>
        <authorList>
            <person name="You Y.-T."/>
            <person name="Chen S.-C."/>
            <person name="Zhang W.-L."/>
            <person name="Lai M.-C."/>
        </authorList>
    </citation>
    <scope>NUCLEOTIDE SEQUENCE</scope>
    <source>
        <strain evidence="1">FWC-SCC3</strain>
    </source>
</reference>
<sequence length="64" mass="7080">MIIVGTMHVTFLAWEMVDNWRICAASVAPLLTRVFADARHTSQIVFVSTNGSFVTVPLMTTVLL</sequence>
<dbReference type="Proteomes" id="UP001168423">
    <property type="component" value="Unassembled WGS sequence"/>
</dbReference>
<proteinExistence type="predicted"/>
<keyword evidence="2" id="KW-1185">Reference proteome</keyword>
<evidence type="ECO:0000313" key="2">
    <source>
        <dbReference type="Proteomes" id="UP001168423"/>
    </source>
</evidence>
<dbReference type="EMBL" id="VCYI01000002">
    <property type="protein sequence ID" value="MDN7011871.1"/>
    <property type="molecule type" value="Genomic_DNA"/>
</dbReference>
<protein>
    <submittedName>
        <fullName evidence="1">Uncharacterized protein</fullName>
    </submittedName>
</protein>